<feature type="domain" description="PHD-type" evidence="8">
    <location>
        <begin position="635"/>
        <end position="711"/>
    </location>
</feature>
<sequence>MEGSVRSGGGVLKKKTSSGCLIIKNKVQNRNSGGGSGGLSINSNEKKRPRLFESDSGSSDEDESLEFMRRKANDKRLHNDSMGYKRSELENMEMRNEYVEDTFKMFERSGGGKSKEFGVGSSHRNLRVDKRNQDSYFNDSSSGRSKGVEYTGLRDKGPELEEDEAHMPISLLRLKYQEAGNEPIRLQGKNGVLKVMVNKKKKIDLHPHLKKYDPTGVEDRVGSRSENVMKKDLSTALPVYPASKPPEKRGLFVDKEKTIRKEKMEVKLEKVKPILSRGIKARESETNGMNTDIKARELRVDGTDTALKLAPPAPQACSSKKGVKKEEERTPPPENVTPVKVKEGKEGKEGKAKRGGSTEKQMLREKIRGMLIDAGWTIDYRPRRNRDYLDAVYINPSDQKKIEEEMKRKIKEDGMTKNAKRSAVRDDGETSGSDQNEERLSSYMKQNSKSRGGELQDMDQESDDDLSDDSANKKLRKIKFGKSSITSRSNVLQGRTSKVIGRCTLLVRGSDRGENSESDGYVPYSGKRTVLAWLIDSGTAKLSEKVQYMNRRRTRVMLEGWITRDGIHCGCCSKILTVSKFELHAGSKLRQPFQNIFLESGVSLLQCQLDAWNRQGESLIQDFHTVDVDGDDPDDDTCGICGDGGALICCDSCPSTFHQICLGIQSQTSAPHIFLENGAAFLRGKQKSAPKFCSQIMLPLGDWHCPNCTCKICGDAGENVAEGNGTTADEILRCSFCEKTYHKSCSEGVHALPLSCGASFCGLKCQELYDHLQKILGVKHELEAGFSWSLIQRTDVSDTSHRGFPHKVESNSKLAVALSIMDECFLPIIDRRSGINMIHSVVYNCGSNFNRLNYRGFYTAILERGDEIVSAASIRIHGTRLAEMPFIGTREIYRRQGMCRRLLSAIETELCSLKVEHLIIPAISEHLNTWTRVFGFHQLEDVLRREIKSMNMLVFPGTDMLQKQLVKQEISDGVMVSKSIKNELQSPVLVEKSELGSSMEHDERMSCGSGVCHDTMINEKVNALDSGSPAPAGPSNDSSAARASDSVCDSHIILGNMEASMVNTEVENKQNKLSTSFKCLHTHAENNNIAGMEKSLLDPRFMDNANSSKECFMGNQEGIIGNGCQTEAPSLKSIHDSSDETLAAAETNGNQNPLALESAEFANSHGNVGFLLKGSVYAEPKTIVINGSAESQSGSVIEPSAEDTRGKVNGEHVTSLPTTVVNEENSVQFKSNQDQPPIMGSEVSLSVEPSTDTAADSDPRVAIDDVGDNGRCGSQAFCSKKNVKSIGLELASGLSLVISTKDAVETINENLNPATVPTFLDSGESILTSDVEIDQNAVLQVQNELLVSIPVPEESVNPTETSTPDAEIKIPVAVNGKVVSPISSSEASAENSYR</sequence>
<dbReference type="CDD" id="cd04301">
    <property type="entry name" value="NAT_SF"/>
    <property type="match status" value="1"/>
</dbReference>
<evidence type="ECO:0000313" key="10">
    <source>
        <dbReference type="Proteomes" id="UP001289374"/>
    </source>
</evidence>
<feature type="region of interest" description="Disordered" evidence="7">
    <location>
        <begin position="23"/>
        <end position="83"/>
    </location>
</feature>
<dbReference type="Pfam" id="PF23209">
    <property type="entry name" value="IDM1_C"/>
    <property type="match status" value="1"/>
</dbReference>
<keyword evidence="10" id="KW-1185">Reference proteome</keyword>
<accession>A0AAE1X5Y8</accession>
<dbReference type="GO" id="GO:0008270">
    <property type="term" value="F:zinc ion binding"/>
    <property type="evidence" value="ECO:0007669"/>
    <property type="project" value="UniProtKB-KW"/>
</dbReference>
<reference evidence="9" key="1">
    <citation type="submission" date="2020-06" db="EMBL/GenBank/DDBJ databases">
        <authorList>
            <person name="Li T."/>
            <person name="Hu X."/>
            <person name="Zhang T."/>
            <person name="Song X."/>
            <person name="Zhang H."/>
            <person name="Dai N."/>
            <person name="Sheng W."/>
            <person name="Hou X."/>
            <person name="Wei L."/>
        </authorList>
    </citation>
    <scope>NUCLEOTIDE SEQUENCE</scope>
    <source>
        <strain evidence="9">K16</strain>
        <tissue evidence="9">Leaf</tissue>
    </source>
</reference>
<feature type="region of interest" description="Disordered" evidence="7">
    <location>
        <begin position="308"/>
        <end position="362"/>
    </location>
</feature>
<feature type="compositionally biased region" description="Polar residues" evidence="7">
    <location>
        <begin position="134"/>
        <end position="144"/>
    </location>
</feature>
<feature type="region of interest" description="Disordered" evidence="7">
    <location>
        <begin position="409"/>
        <end position="469"/>
    </location>
</feature>
<dbReference type="GO" id="GO:0005634">
    <property type="term" value="C:nucleus"/>
    <property type="evidence" value="ECO:0007669"/>
    <property type="project" value="UniProtKB-SubCell"/>
</dbReference>
<feature type="compositionally biased region" description="Basic and acidic residues" evidence="7">
    <location>
        <begin position="44"/>
        <end position="53"/>
    </location>
</feature>
<feature type="compositionally biased region" description="Basic and acidic residues" evidence="7">
    <location>
        <begin position="340"/>
        <end position="352"/>
    </location>
</feature>
<dbReference type="PROSITE" id="PS50016">
    <property type="entry name" value="ZF_PHD_2"/>
    <property type="match status" value="1"/>
</dbReference>
<dbReference type="PROSITE" id="PS01359">
    <property type="entry name" value="ZF_PHD_1"/>
    <property type="match status" value="1"/>
</dbReference>
<dbReference type="InterPro" id="IPR032308">
    <property type="entry name" value="TDBD"/>
</dbReference>
<protein>
    <submittedName>
        <fullName evidence="9">Increased DNA methylation 1</fullName>
    </submittedName>
</protein>
<comment type="subcellular location">
    <subcellularLocation>
        <location evidence="1">Nucleus</location>
    </subcellularLocation>
</comment>
<keyword evidence="2" id="KW-0479">Metal-binding</keyword>
<evidence type="ECO:0000256" key="6">
    <source>
        <dbReference type="PROSITE-ProRule" id="PRU00146"/>
    </source>
</evidence>
<organism evidence="9 10">
    <name type="scientific">Sesamum angolense</name>
    <dbReference type="NCBI Taxonomy" id="2727404"/>
    <lineage>
        <taxon>Eukaryota</taxon>
        <taxon>Viridiplantae</taxon>
        <taxon>Streptophyta</taxon>
        <taxon>Embryophyta</taxon>
        <taxon>Tracheophyta</taxon>
        <taxon>Spermatophyta</taxon>
        <taxon>Magnoliopsida</taxon>
        <taxon>eudicotyledons</taxon>
        <taxon>Gunneridae</taxon>
        <taxon>Pentapetalae</taxon>
        <taxon>asterids</taxon>
        <taxon>lamiids</taxon>
        <taxon>Lamiales</taxon>
        <taxon>Pedaliaceae</taxon>
        <taxon>Sesamum</taxon>
    </lineage>
</organism>
<dbReference type="InterPro" id="IPR013083">
    <property type="entry name" value="Znf_RING/FYVE/PHD"/>
</dbReference>
<evidence type="ECO:0000256" key="4">
    <source>
        <dbReference type="ARBA" id="ARBA00022833"/>
    </source>
</evidence>
<reference evidence="9" key="2">
    <citation type="journal article" date="2024" name="Plant">
        <title>Genomic evolution and insights into agronomic trait innovations of Sesamum species.</title>
        <authorList>
            <person name="Miao H."/>
            <person name="Wang L."/>
            <person name="Qu L."/>
            <person name="Liu H."/>
            <person name="Sun Y."/>
            <person name="Le M."/>
            <person name="Wang Q."/>
            <person name="Wei S."/>
            <person name="Zheng Y."/>
            <person name="Lin W."/>
            <person name="Duan Y."/>
            <person name="Cao H."/>
            <person name="Xiong S."/>
            <person name="Wang X."/>
            <person name="Wei L."/>
            <person name="Li C."/>
            <person name="Ma Q."/>
            <person name="Ju M."/>
            <person name="Zhao R."/>
            <person name="Li G."/>
            <person name="Mu C."/>
            <person name="Tian Q."/>
            <person name="Mei H."/>
            <person name="Zhang T."/>
            <person name="Gao T."/>
            <person name="Zhang H."/>
        </authorList>
    </citation>
    <scope>NUCLEOTIDE SEQUENCE</scope>
    <source>
        <strain evidence="9">K16</strain>
    </source>
</reference>
<dbReference type="Proteomes" id="UP001289374">
    <property type="component" value="Unassembled WGS sequence"/>
</dbReference>
<dbReference type="InterPro" id="IPR011011">
    <property type="entry name" value="Znf_FYVE_PHD"/>
</dbReference>
<comment type="caution">
    <text evidence="9">The sequence shown here is derived from an EMBL/GenBank/DDBJ whole genome shotgun (WGS) entry which is preliminary data.</text>
</comment>
<dbReference type="InterPro" id="IPR016181">
    <property type="entry name" value="Acyl_CoA_acyltransferase"/>
</dbReference>
<evidence type="ECO:0000256" key="7">
    <source>
        <dbReference type="SAM" id="MobiDB-lite"/>
    </source>
</evidence>
<evidence type="ECO:0000313" key="9">
    <source>
        <dbReference type="EMBL" id="KAK4405721.1"/>
    </source>
</evidence>
<evidence type="ECO:0000256" key="1">
    <source>
        <dbReference type="ARBA" id="ARBA00004123"/>
    </source>
</evidence>
<dbReference type="SUPFAM" id="SSF57903">
    <property type="entry name" value="FYVE/PHD zinc finger"/>
    <property type="match status" value="1"/>
</dbReference>
<evidence type="ECO:0000256" key="2">
    <source>
        <dbReference type="ARBA" id="ARBA00022723"/>
    </source>
</evidence>
<dbReference type="EMBL" id="JACGWL010000003">
    <property type="protein sequence ID" value="KAK4405721.1"/>
    <property type="molecule type" value="Genomic_DNA"/>
</dbReference>
<dbReference type="PANTHER" id="PTHR46508">
    <property type="entry name" value="PHD FINGER FAMILY PROTEIN"/>
    <property type="match status" value="1"/>
</dbReference>
<keyword evidence="4" id="KW-0862">Zinc</keyword>
<dbReference type="Pfam" id="PF22970">
    <property type="entry name" value="DUF7028"/>
    <property type="match status" value="1"/>
</dbReference>
<dbReference type="InterPro" id="IPR019786">
    <property type="entry name" value="Zinc_finger_PHD-type_CS"/>
</dbReference>
<dbReference type="InterPro" id="IPR001965">
    <property type="entry name" value="Znf_PHD"/>
</dbReference>
<proteinExistence type="predicted"/>
<gene>
    <name evidence="9" type="ORF">Sango_0578600</name>
</gene>
<dbReference type="SMART" id="SM00249">
    <property type="entry name" value="PHD"/>
    <property type="match status" value="1"/>
</dbReference>
<evidence type="ECO:0000256" key="3">
    <source>
        <dbReference type="ARBA" id="ARBA00022771"/>
    </source>
</evidence>
<evidence type="ECO:0000259" key="8">
    <source>
        <dbReference type="PROSITE" id="PS50016"/>
    </source>
</evidence>
<feature type="region of interest" description="Disordered" evidence="7">
    <location>
        <begin position="109"/>
        <end position="164"/>
    </location>
</feature>
<feature type="region of interest" description="Disordered" evidence="7">
    <location>
        <begin position="1023"/>
        <end position="1042"/>
    </location>
</feature>
<name>A0AAE1X5Y8_9LAMI</name>
<dbReference type="Gene3D" id="3.30.40.10">
    <property type="entry name" value="Zinc/RING finger domain, C3HC4 (zinc finger)"/>
    <property type="match status" value="1"/>
</dbReference>
<dbReference type="Pfam" id="PF00628">
    <property type="entry name" value="PHD"/>
    <property type="match status" value="1"/>
</dbReference>
<dbReference type="SUPFAM" id="SSF55729">
    <property type="entry name" value="Acyl-CoA N-acyltransferases (Nat)"/>
    <property type="match status" value="1"/>
</dbReference>
<feature type="compositionally biased region" description="Acidic residues" evidence="7">
    <location>
        <begin position="456"/>
        <end position="468"/>
    </location>
</feature>
<dbReference type="Pfam" id="PF16135">
    <property type="entry name" value="TDBD"/>
    <property type="match status" value="1"/>
</dbReference>
<dbReference type="InterPro" id="IPR054292">
    <property type="entry name" value="DUF7028"/>
</dbReference>
<keyword evidence="5" id="KW-0539">Nucleus</keyword>
<feature type="compositionally biased region" description="Basic and acidic residues" evidence="7">
    <location>
        <begin position="66"/>
        <end position="83"/>
    </location>
</feature>
<dbReference type="InterPro" id="IPR056511">
    <property type="entry name" value="IDM1_C"/>
</dbReference>
<evidence type="ECO:0000256" key="5">
    <source>
        <dbReference type="ARBA" id="ARBA00023242"/>
    </source>
</evidence>
<keyword evidence="3 6" id="KW-0863">Zinc-finger</keyword>
<dbReference type="PANTHER" id="PTHR46508:SF3">
    <property type="entry name" value="ACYL-COA N-ACYLTRANSFERASE WITH RING_FYVE_PHD-TYPE ZINC FINGER PROTEIN"/>
    <property type="match status" value="1"/>
</dbReference>
<dbReference type="InterPro" id="IPR019787">
    <property type="entry name" value="Znf_PHD-finger"/>
</dbReference>